<evidence type="ECO:0000313" key="1">
    <source>
        <dbReference type="EMBL" id="KAG2593497.1"/>
    </source>
</evidence>
<protein>
    <submittedName>
        <fullName evidence="1">Uncharacterized protein</fullName>
    </submittedName>
</protein>
<organism evidence="1 2">
    <name type="scientific">Panicum virgatum</name>
    <name type="common">Blackwell switchgrass</name>
    <dbReference type="NCBI Taxonomy" id="38727"/>
    <lineage>
        <taxon>Eukaryota</taxon>
        <taxon>Viridiplantae</taxon>
        <taxon>Streptophyta</taxon>
        <taxon>Embryophyta</taxon>
        <taxon>Tracheophyta</taxon>
        <taxon>Spermatophyta</taxon>
        <taxon>Magnoliopsida</taxon>
        <taxon>Liliopsida</taxon>
        <taxon>Poales</taxon>
        <taxon>Poaceae</taxon>
        <taxon>PACMAD clade</taxon>
        <taxon>Panicoideae</taxon>
        <taxon>Panicodae</taxon>
        <taxon>Paniceae</taxon>
        <taxon>Panicinae</taxon>
        <taxon>Panicum</taxon>
        <taxon>Panicum sect. Hiantes</taxon>
    </lineage>
</organism>
<dbReference type="Proteomes" id="UP000823388">
    <property type="component" value="Chromosome 5N"/>
</dbReference>
<comment type="caution">
    <text evidence="1">The sequence shown here is derived from an EMBL/GenBank/DDBJ whole genome shotgun (WGS) entry which is preliminary data.</text>
</comment>
<gene>
    <name evidence="1" type="ORF">PVAP13_5NG112116</name>
</gene>
<dbReference type="EMBL" id="CM029046">
    <property type="protein sequence ID" value="KAG2593497.1"/>
    <property type="molecule type" value="Genomic_DNA"/>
</dbReference>
<evidence type="ECO:0000313" key="2">
    <source>
        <dbReference type="Proteomes" id="UP000823388"/>
    </source>
</evidence>
<proteinExistence type="predicted"/>
<sequence>MGTPNQLPGGEVRHLPALSPLGLPPLKGRWMAVGGARMCLLGVVVSSKGYRCFRRHSRLVVSPSLSPHSVGRALPNRRRVAHRAAQLRGVGGCNLALVNLASKLFDCGSL</sequence>
<name>A0A8T0S5M7_PANVG</name>
<accession>A0A8T0S5M7</accession>
<dbReference type="AlphaFoldDB" id="A0A8T0S5M7"/>
<keyword evidence="2" id="KW-1185">Reference proteome</keyword>
<reference evidence="1" key="1">
    <citation type="submission" date="2020-05" db="EMBL/GenBank/DDBJ databases">
        <title>WGS assembly of Panicum virgatum.</title>
        <authorList>
            <person name="Lovell J.T."/>
            <person name="Jenkins J."/>
            <person name="Shu S."/>
            <person name="Juenger T.E."/>
            <person name="Schmutz J."/>
        </authorList>
    </citation>
    <scope>NUCLEOTIDE SEQUENCE</scope>
    <source>
        <strain evidence="1">AP13</strain>
    </source>
</reference>